<dbReference type="SUPFAM" id="SSF56672">
    <property type="entry name" value="DNA/RNA polymerases"/>
    <property type="match status" value="1"/>
</dbReference>
<organism evidence="3">
    <name type="scientific">Vitis vinifera</name>
    <name type="common">Grape</name>
    <dbReference type="NCBI Taxonomy" id="29760"/>
    <lineage>
        <taxon>Eukaryota</taxon>
        <taxon>Viridiplantae</taxon>
        <taxon>Streptophyta</taxon>
        <taxon>Embryophyta</taxon>
        <taxon>Tracheophyta</taxon>
        <taxon>Spermatophyta</taxon>
        <taxon>Magnoliopsida</taxon>
        <taxon>eudicotyledons</taxon>
        <taxon>Gunneridae</taxon>
        <taxon>Pentapetalae</taxon>
        <taxon>rosids</taxon>
        <taxon>Vitales</taxon>
        <taxon>Vitaceae</taxon>
        <taxon>Viteae</taxon>
        <taxon>Vitis</taxon>
    </lineage>
</organism>
<feature type="compositionally biased region" description="Polar residues" evidence="1">
    <location>
        <begin position="172"/>
        <end position="186"/>
    </location>
</feature>
<accession>A5B973</accession>
<sequence length="747" mass="84374">MATKNPIFTSVISGSPNITLEKLIGSENYLSWSASVELWFMGQGYEDHLVTPKDAIPDVDKVQWKKIDAQLCNVLWQSVDPKILHHLRAYKTCFKFWTQAKGLYTNDIQRFYKVVSDIVHIDKFFMVLTLIGLRPNLESVQDQILASPSVPSLDDVFARLLRLSSTQTLSTDGPSDSSVLASQTNSREGRSGNRDRCYQLHGWPPRTAHIAQSTDPLLSRPDSAASSTSQIITLTGSDYDAYLRYLAATSASVARTGNVSVCFTQSPFLGPWILDSGASDHISGIGLAHPLPSLPLHSVLYAPECHFNLIFISKITRTLNCSITFSDKSVILQDHSTRKTIGIGREKYTNFFRIFDDCKFLIGNRFLNSLEVTGNVNSSLIITVHSHGLFKRKSKLLKQWYQSQVYAKEKEPKLQVDDVIDDEPIRGTRSLIEIYQRCNMVLFEPTGYDEAVKDPKWIAAMAEEIKMIHKNQTWELADRPLHKKTIGVKWVYRTKLNADGSINKYKARLVVKGHAQLFGVDFSETFAPVARLDTIRLLLALAAQKHKIDEYLQKKGFNKSMDESTLYIKVINDELIVVSSYVDGLLVTRSNAELVKQFKAQMMQAFEMTDLGEMAFFLGLEIQQSQQGNFIGQLKYTKEALKKFNTEDCMSLCTLLAQNEKFKKDDSAAKVDEGSYRSIIGCLMYLSATRPDIMFFISLLSRYMHCASELHNEAAKRVLGYITGTLDLRIKFEKEDQLVLHGFANSD</sequence>
<dbReference type="Pfam" id="PF07727">
    <property type="entry name" value="RVT_2"/>
    <property type="match status" value="1"/>
</dbReference>
<evidence type="ECO:0000313" key="3">
    <source>
        <dbReference type="EMBL" id="CAN74307.1"/>
    </source>
</evidence>
<dbReference type="MEROPS" id="A11.005"/>
<proteinExistence type="predicted"/>
<gene>
    <name evidence="3" type="ORF">VITISV_037514</name>
</gene>
<feature type="region of interest" description="Disordered" evidence="1">
    <location>
        <begin position="167"/>
        <end position="196"/>
    </location>
</feature>
<dbReference type="AlphaFoldDB" id="A5B973"/>
<feature type="domain" description="Reverse transcriptase Ty1/copia-type" evidence="2">
    <location>
        <begin position="471"/>
        <end position="546"/>
    </location>
</feature>
<protein>
    <recommendedName>
        <fullName evidence="2">Reverse transcriptase Ty1/copia-type domain-containing protein</fullName>
    </recommendedName>
</protein>
<dbReference type="ExpressionAtlas" id="A5B973">
    <property type="expression patterns" value="baseline"/>
</dbReference>
<evidence type="ECO:0000259" key="2">
    <source>
        <dbReference type="Pfam" id="PF07727"/>
    </source>
</evidence>
<evidence type="ECO:0000256" key="1">
    <source>
        <dbReference type="SAM" id="MobiDB-lite"/>
    </source>
</evidence>
<reference evidence="3" key="1">
    <citation type="journal article" date="2007" name="PLoS ONE">
        <title>The first genome sequence of an elite grapevine cultivar (Pinot noir Vitis vinifera L.): coping with a highly heterozygous genome.</title>
        <authorList>
            <person name="Velasco R."/>
            <person name="Zharkikh A."/>
            <person name="Troggio M."/>
            <person name="Cartwright D.A."/>
            <person name="Cestaro A."/>
            <person name="Pruss D."/>
            <person name="Pindo M."/>
            <person name="FitzGerald L.M."/>
            <person name="Vezzulli S."/>
            <person name="Reid J."/>
            <person name="Malacarne G."/>
            <person name="Iliev D."/>
            <person name="Coppola G."/>
            <person name="Wardell B."/>
            <person name="Micheletti D."/>
            <person name="Macalma T."/>
            <person name="Facci M."/>
            <person name="Mitchell J.T."/>
            <person name="Perazzolli M."/>
            <person name="Eldredge G."/>
            <person name="Gatto P."/>
            <person name="Oyzerski R."/>
            <person name="Moretto M."/>
            <person name="Gutin N."/>
            <person name="Stefanini M."/>
            <person name="Chen Y."/>
            <person name="Segala C."/>
            <person name="Davenport C."/>
            <person name="Dematte L."/>
            <person name="Mraz A."/>
            <person name="Battilana J."/>
            <person name="Stormo K."/>
            <person name="Costa F."/>
            <person name="Tao Q."/>
            <person name="Si-Ammour A."/>
            <person name="Harkins T."/>
            <person name="Lackey A."/>
            <person name="Perbost C."/>
            <person name="Taillon B."/>
            <person name="Stella A."/>
            <person name="Solovyev V."/>
            <person name="Fawcett J.A."/>
            <person name="Sterck L."/>
            <person name="Vandepoele K."/>
            <person name="Grando S.M."/>
            <person name="Toppo S."/>
            <person name="Moser C."/>
            <person name="Lanchbury J."/>
            <person name="Bogden R."/>
            <person name="Skolnick M."/>
            <person name="Sgaramella V."/>
            <person name="Bhatnagar S.K."/>
            <person name="Fontana P."/>
            <person name="Gutin A."/>
            <person name="Van de Peer Y."/>
            <person name="Salamini F."/>
            <person name="Viola R."/>
        </authorList>
    </citation>
    <scope>NUCLEOTIDE SEQUENCE</scope>
</reference>
<dbReference type="EMBL" id="AM451039">
    <property type="protein sequence ID" value="CAN74307.1"/>
    <property type="molecule type" value="Genomic_DNA"/>
</dbReference>
<feature type="compositionally biased region" description="Basic and acidic residues" evidence="1">
    <location>
        <begin position="187"/>
        <end position="196"/>
    </location>
</feature>
<dbReference type="InterPro" id="IPR013103">
    <property type="entry name" value="RVT_2"/>
</dbReference>
<dbReference type="PANTHER" id="PTHR11439">
    <property type="entry name" value="GAG-POL-RELATED RETROTRANSPOSON"/>
    <property type="match status" value="1"/>
</dbReference>
<name>A5B973_VITVI</name>
<dbReference type="PANTHER" id="PTHR11439:SF503">
    <property type="entry name" value="CYSTEINE-RICH RLK (RECEPTOR-LIKE PROTEIN KINASE) 8"/>
    <property type="match status" value="1"/>
</dbReference>
<dbReference type="InterPro" id="IPR043502">
    <property type="entry name" value="DNA/RNA_pol_sf"/>
</dbReference>